<evidence type="ECO:0000256" key="2">
    <source>
        <dbReference type="ARBA" id="ARBA00007749"/>
    </source>
</evidence>
<reference evidence="6" key="1">
    <citation type="submission" date="2018-01" db="EMBL/GenBank/DDBJ databases">
        <title>Genomic characterization of Leptospira inadai serogroup Lyme isolated from captured rat in Brazil and comparative analysis with human reference strain.</title>
        <authorList>
            <person name="Moreno L.Z."/>
            <person name="Loureiro A.P."/>
            <person name="Miraglia F."/>
            <person name="Kremer F.S."/>
            <person name="Eslabao M.R."/>
            <person name="Dellagostin O.A."/>
            <person name="Lilenbaum W."/>
            <person name="Moreno A.M."/>
        </authorList>
    </citation>
    <scope>NUCLEOTIDE SEQUENCE [LARGE SCALE GENOMIC DNA]</scope>
    <source>
        <strain evidence="6">M34/99</strain>
    </source>
</reference>
<keyword evidence="3" id="KW-0479">Metal-binding</keyword>
<evidence type="ECO:0000256" key="3">
    <source>
        <dbReference type="ARBA" id="ARBA00022723"/>
    </source>
</evidence>
<dbReference type="Proteomes" id="UP000094669">
    <property type="component" value="Unassembled WGS sequence"/>
</dbReference>
<dbReference type="InterPro" id="IPR036866">
    <property type="entry name" value="RibonucZ/Hydroxyglut_hydro"/>
</dbReference>
<dbReference type="PANTHER" id="PTHR42978">
    <property type="entry name" value="QUORUM-QUENCHING LACTONASE YTNP-RELATED-RELATED"/>
    <property type="match status" value="1"/>
</dbReference>
<keyword evidence="5" id="KW-0862">Zinc</keyword>
<accession>A0ABX4YPM3</accession>
<dbReference type="SUPFAM" id="SSF56281">
    <property type="entry name" value="Metallo-hydrolase/oxidoreductase"/>
    <property type="match status" value="1"/>
</dbReference>
<dbReference type="EMBL" id="MCRM02000001">
    <property type="protein sequence ID" value="PNV76937.1"/>
    <property type="molecule type" value="Genomic_DNA"/>
</dbReference>
<gene>
    <name evidence="6" type="ORF">BES34_001285</name>
</gene>
<comment type="similarity">
    <text evidence="2">Belongs to the metallo-beta-lactamase superfamily.</text>
</comment>
<evidence type="ECO:0000313" key="7">
    <source>
        <dbReference type="Proteomes" id="UP000094669"/>
    </source>
</evidence>
<evidence type="ECO:0000256" key="4">
    <source>
        <dbReference type="ARBA" id="ARBA00022801"/>
    </source>
</evidence>
<evidence type="ECO:0000313" key="6">
    <source>
        <dbReference type="EMBL" id="PNV76937.1"/>
    </source>
</evidence>
<evidence type="ECO:0008006" key="8">
    <source>
        <dbReference type="Google" id="ProtNLM"/>
    </source>
</evidence>
<protein>
    <recommendedName>
        <fullName evidence="8">Metallo-beta-lactamase domain protein</fullName>
    </recommendedName>
</protein>
<comment type="caution">
    <text evidence="6">The sequence shown here is derived from an EMBL/GenBank/DDBJ whole genome shotgun (WGS) entry which is preliminary data.</text>
</comment>
<keyword evidence="4" id="KW-0378">Hydrolase</keyword>
<evidence type="ECO:0000256" key="1">
    <source>
        <dbReference type="ARBA" id="ARBA00001947"/>
    </source>
</evidence>
<proteinExistence type="inferred from homology"/>
<dbReference type="PANTHER" id="PTHR42978:SF7">
    <property type="entry name" value="METALLO-HYDROLASE RV2300C-RELATED"/>
    <property type="match status" value="1"/>
</dbReference>
<comment type="cofactor">
    <cofactor evidence="1">
        <name>Zn(2+)</name>
        <dbReference type="ChEBI" id="CHEBI:29105"/>
    </cofactor>
</comment>
<name>A0ABX4YPM3_9LEPT</name>
<organism evidence="6 7">
    <name type="scientific">Leptospira inadai serovar Lyme</name>
    <dbReference type="NCBI Taxonomy" id="293084"/>
    <lineage>
        <taxon>Bacteria</taxon>
        <taxon>Pseudomonadati</taxon>
        <taxon>Spirochaetota</taxon>
        <taxon>Spirochaetia</taxon>
        <taxon>Leptospirales</taxon>
        <taxon>Leptospiraceae</taxon>
        <taxon>Leptospira</taxon>
    </lineage>
</organism>
<keyword evidence="7" id="KW-1185">Reference proteome</keyword>
<dbReference type="Gene3D" id="3.60.15.10">
    <property type="entry name" value="Ribonuclease Z/Hydroxyacylglutathione hydrolase-like"/>
    <property type="match status" value="1"/>
</dbReference>
<dbReference type="InterPro" id="IPR051013">
    <property type="entry name" value="MBL_superfamily_lactonases"/>
</dbReference>
<evidence type="ECO:0000256" key="5">
    <source>
        <dbReference type="ARBA" id="ARBA00022833"/>
    </source>
</evidence>
<sequence length="376" mass="41720">MAKPTASKIKKTNSSAKRERTIKPIRDFLGSRDLPAPVDRLEDVRKRARRFRERILSGPQVIFYKSYDLIKVPYPTKYGLLNAFALPTPLMHIVNRLFIIQYKTSEGVKTLLFSPSDLDGNSETPFFKRFAENFGPLKDIGKKILAPTLNTVEECLADAGVEPSQVDYISYDHLHTQDLRKWLGANGLPGYFPNAKLLVMREEWNSIQGLLPPQADWYCPNGSGGISMDRIVLLDSDVELGGGVALIKTPGHTYGNHSLVAHTPEGIFVSSENGVCADSYAPTKSRIPGIRKYAKVTGMEVILNGNTLEIGLDQYISMVLEKEVSGLSSRNPEFYNVVPSSEMTGFWLFPGTNPTFSFGPLQFGNSISPGIKRNKS</sequence>